<dbReference type="Pfam" id="PF06965">
    <property type="entry name" value="Na_H_antiport_1"/>
    <property type="match status" value="1"/>
</dbReference>
<feature type="transmembrane region" description="Helical" evidence="11">
    <location>
        <begin position="70"/>
        <end position="96"/>
    </location>
</feature>
<keyword evidence="7 11" id="KW-0915">Sodium</keyword>
<dbReference type="HAMAP" id="MF_01844">
    <property type="entry name" value="NhaA"/>
    <property type="match status" value="1"/>
</dbReference>
<evidence type="ECO:0000313" key="13">
    <source>
        <dbReference type="Proteomes" id="UP000285768"/>
    </source>
</evidence>
<dbReference type="InterPro" id="IPR004670">
    <property type="entry name" value="NhaA"/>
</dbReference>
<evidence type="ECO:0000256" key="2">
    <source>
        <dbReference type="ARBA" id="ARBA00022448"/>
    </source>
</evidence>
<evidence type="ECO:0000256" key="10">
    <source>
        <dbReference type="ARBA" id="ARBA00023201"/>
    </source>
</evidence>
<feature type="transmembrane region" description="Helical" evidence="11">
    <location>
        <begin position="108"/>
        <end position="131"/>
    </location>
</feature>
<keyword evidence="9 11" id="KW-0472">Membrane</keyword>
<feature type="transmembrane region" description="Helical" evidence="11">
    <location>
        <begin position="324"/>
        <end position="346"/>
    </location>
</feature>
<feature type="transmembrane region" description="Helical" evidence="11">
    <location>
        <begin position="397"/>
        <end position="416"/>
    </location>
</feature>
<keyword evidence="13" id="KW-1185">Reference proteome</keyword>
<keyword evidence="5 11" id="KW-0812">Transmembrane</keyword>
<dbReference type="InterPro" id="IPR023171">
    <property type="entry name" value="Na/H_antiporter_dom_sf"/>
</dbReference>
<feature type="transmembrane region" description="Helical" evidence="11">
    <location>
        <begin position="168"/>
        <end position="192"/>
    </location>
</feature>
<feature type="transmembrane region" description="Helical" evidence="11">
    <location>
        <begin position="143"/>
        <end position="161"/>
    </location>
</feature>
<organism evidence="12 13">
    <name type="scientific">Leucobacter muris</name>
    <dbReference type="NCBI Taxonomy" id="1935379"/>
    <lineage>
        <taxon>Bacteria</taxon>
        <taxon>Bacillati</taxon>
        <taxon>Actinomycetota</taxon>
        <taxon>Actinomycetes</taxon>
        <taxon>Micrococcales</taxon>
        <taxon>Microbacteriaceae</taxon>
        <taxon>Leucobacter</taxon>
    </lineage>
</organism>
<sequence>MTESSERATRSFPRYGSFAEAGRIAGLLRRETVGGILLVAAAAAAIIWANTPAADAYFAIRDFEIGYEPWHLRLSLGAWAADGLLAIFFFLVGLELKREFVAGDLRRFGTAVVPIAAAAGGVAVPAILYALFVRGEAGLSQGWAIPTATDIAFAVAVLAIIGSNLPSALRIFLLTLAVVDDLIAISIIAIFYTDHIELIPLGVALAVILVYGFIAQRYRGFFGMRPFAAWAILLPIGVVAWGFMHASGIHATIAGVLLGFTIPVRHKPDAGDALQEKHGLAEEFEHRFRPLSAGIAVPIFAFFAAGVSVGGWEGVQRAFAHPVTLAIIVALVLGKPLGIVLTTWTLSKVARIRLDPELRWIDIVGVGLLAGIGFTVSLLVAELSFEAGSPEHDYAKVAILVASVGAALLAAVLLGVRNRGYGKILERERIDLDGDGIPDVYQQERRDEWFKSAPGQGGR</sequence>
<evidence type="ECO:0000256" key="11">
    <source>
        <dbReference type="HAMAP-Rule" id="MF_01844"/>
    </source>
</evidence>
<accession>A0ABX5QE62</accession>
<evidence type="ECO:0000256" key="6">
    <source>
        <dbReference type="ARBA" id="ARBA00022989"/>
    </source>
</evidence>
<comment type="catalytic activity">
    <reaction evidence="11">
        <text>Na(+)(in) + 2 H(+)(out) = Na(+)(out) + 2 H(+)(in)</text>
        <dbReference type="Rhea" id="RHEA:29251"/>
        <dbReference type="ChEBI" id="CHEBI:15378"/>
        <dbReference type="ChEBI" id="CHEBI:29101"/>
    </reaction>
</comment>
<name>A0ABX5QE62_9MICO</name>
<dbReference type="EMBL" id="CP035037">
    <property type="protein sequence ID" value="QAB17363.1"/>
    <property type="molecule type" value="Genomic_DNA"/>
</dbReference>
<dbReference type="Gene3D" id="1.20.1530.10">
    <property type="entry name" value="Na+/H+ antiporter like domain"/>
    <property type="match status" value="1"/>
</dbReference>
<feature type="transmembrane region" description="Helical" evidence="11">
    <location>
        <begin position="198"/>
        <end position="215"/>
    </location>
</feature>
<dbReference type="Proteomes" id="UP000285768">
    <property type="component" value="Chromosome"/>
</dbReference>
<gene>
    <name evidence="11 12" type="primary">nhaA</name>
    <name evidence="12" type="ORF">Leucomu_05010</name>
</gene>
<reference evidence="12 13" key="1">
    <citation type="submission" date="2019-01" db="EMBL/GenBank/DDBJ databases">
        <title>Leucobacter muris sp. nov. isolated from the nose of a laboratory mouse.</title>
        <authorList>
            <person name="Benga L."/>
            <person name="Sproeer C."/>
            <person name="Schumann P."/>
            <person name="Verbarg S."/>
            <person name="Bunk B."/>
            <person name="Engelhardt E."/>
            <person name="Benten P.M."/>
            <person name="Sager M."/>
        </authorList>
    </citation>
    <scope>NUCLEOTIDE SEQUENCE [LARGE SCALE GENOMIC DNA]</scope>
    <source>
        <strain evidence="12 13">DSM 101948</strain>
    </source>
</reference>
<keyword evidence="6 11" id="KW-1133">Transmembrane helix</keyword>
<keyword evidence="3 11" id="KW-0050">Antiport</keyword>
<dbReference type="PANTHER" id="PTHR30341">
    <property type="entry name" value="SODIUM ION/PROTON ANTIPORTER NHAA-RELATED"/>
    <property type="match status" value="1"/>
</dbReference>
<evidence type="ECO:0000256" key="1">
    <source>
        <dbReference type="ARBA" id="ARBA00004429"/>
    </source>
</evidence>
<feature type="transmembrane region" description="Helical" evidence="11">
    <location>
        <begin position="227"/>
        <end position="243"/>
    </location>
</feature>
<feature type="transmembrane region" description="Helical" evidence="11">
    <location>
        <begin position="249"/>
        <end position="267"/>
    </location>
</feature>
<evidence type="ECO:0000256" key="4">
    <source>
        <dbReference type="ARBA" id="ARBA00022475"/>
    </source>
</evidence>
<evidence type="ECO:0000256" key="8">
    <source>
        <dbReference type="ARBA" id="ARBA00023065"/>
    </source>
</evidence>
<protein>
    <recommendedName>
        <fullName evidence="11">Na(+)/H(+) antiporter NhaA</fullName>
    </recommendedName>
    <alternativeName>
        <fullName evidence="11">Sodium/proton antiporter NhaA</fullName>
    </alternativeName>
</protein>
<feature type="transmembrane region" description="Helical" evidence="11">
    <location>
        <begin position="32"/>
        <end position="50"/>
    </location>
</feature>
<feature type="transmembrane region" description="Helical" evidence="11">
    <location>
        <begin position="358"/>
        <end position="385"/>
    </location>
</feature>
<evidence type="ECO:0000256" key="7">
    <source>
        <dbReference type="ARBA" id="ARBA00023053"/>
    </source>
</evidence>
<evidence type="ECO:0000256" key="9">
    <source>
        <dbReference type="ARBA" id="ARBA00023136"/>
    </source>
</evidence>
<feature type="transmembrane region" description="Helical" evidence="11">
    <location>
        <begin position="288"/>
        <end position="312"/>
    </location>
</feature>
<keyword evidence="2 11" id="KW-0813">Transport</keyword>
<evidence type="ECO:0000313" key="12">
    <source>
        <dbReference type="EMBL" id="QAB17363.1"/>
    </source>
</evidence>
<dbReference type="PANTHER" id="PTHR30341:SF0">
    <property type="entry name" value="NA(+)_H(+) ANTIPORTER NHAA"/>
    <property type="match status" value="1"/>
</dbReference>
<keyword evidence="8 11" id="KW-0406">Ion transport</keyword>
<comment type="similarity">
    <text evidence="11">Belongs to the NhaA Na(+)/H(+) (TC 2.A.33) antiporter family.</text>
</comment>
<evidence type="ECO:0000256" key="5">
    <source>
        <dbReference type="ARBA" id="ARBA00022692"/>
    </source>
</evidence>
<comment type="function">
    <text evidence="11">Na(+)/H(+) antiporter that extrudes sodium in exchange for external protons.</text>
</comment>
<evidence type="ECO:0000256" key="3">
    <source>
        <dbReference type="ARBA" id="ARBA00022449"/>
    </source>
</evidence>
<keyword evidence="10 11" id="KW-0739">Sodium transport</keyword>
<proteinExistence type="inferred from homology"/>
<dbReference type="NCBIfam" id="TIGR00773">
    <property type="entry name" value="NhaA"/>
    <property type="match status" value="1"/>
</dbReference>
<dbReference type="RefSeq" id="WP_128386526.1">
    <property type="nucleotide sequence ID" value="NZ_CP035037.1"/>
</dbReference>
<comment type="subcellular location">
    <subcellularLocation>
        <location evidence="1">Cell inner membrane</location>
        <topology evidence="1">Multi-pass membrane protein</topology>
    </subcellularLocation>
    <subcellularLocation>
        <location evidence="11">Cell membrane</location>
        <topology evidence="11">Multi-pass membrane protein</topology>
    </subcellularLocation>
</comment>
<keyword evidence="4 11" id="KW-1003">Cell membrane</keyword>